<dbReference type="Pfam" id="PF13855">
    <property type="entry name" value="LRR_8"/>
    <property type="match status" value="1"/>
</dbReference>
<keyword evidence="1" id="KW-1133">Transmembrane helix</keyword>
<dbReference type="InterPro" id="IPR046959">
    <property type="entry name" value="PRK1-6/SRF4-like"/>
</dbReference>
<organism evidence="2 3">
    <name type="scientific">Coptis chinensis</name>
    <dbReference type="NCBI Taxonomy" id="261450"/>
    <lineage>
        <taxon>Eukaryota</taxon>
        <taxon>Viridiplantae</taxon>
        <taxon>Streptophyta</taxon>
        <taxon>Embryophyta</taxon>
        <taxon>Tracheophyta</taxon>
        <taxon>Spermatophyta</taxon>
        <taxon>Magnoliopsida</taxon>
        <taxon>Ranunculales</taxon>
        <taxon>Ranunculaceae</taxon>
        <taxon>Coptidoideae</taxon>
        <taxon>Coptis</taxon>
    </lineage>
</organism>
<reference evidence="2 3" key="1">
    <citation type="submission" date="2020-10" db="EMBL/GenBank/DDBJ databases">
        <title>The Coptis chinensis genome and diversification of protoberbering-type alkaloids.</title>
        <authorList>
            <person name="Wang B."/>
            <person name="Shu S."/>
            <person name="Song C."/>
            <person name="Liu Y."/>
        </authorList>
    </citation>
    <scope>NUCLEOTIDE SEQUENCE [LARGE SCALE GENOMIC DNA]</scope>
    <source>
        <strain evidence="2">HL-2020</strain>
        <tissue evidence="2">Leaf</tissue>
    </source>
</reference>
<keyword evidence="1" id="KW-0472">Membrane</keyword>
<dbReference type="AlphaFoldDB" id="A0A835IGB5"/>
<dbReference type="InterPro" id="IPR032675">
    <property type="entry name" value="LRR_dom_sf"/>
</dbReference>
<dbReference type="Pfam" id="PF00560">
    <property type="entry name" value="LRR_1"/>
    <property type="match status" value="1"/>
</dbReference>
<dbReference type="Gene3D" id="3.80.10.10">
    <property type="entry name" value="Ribonuclease Inhibitor"/>
    <property type="match status" value="1"/>
</dbReference>
<gene>
    <name evidence="2" type="ORF">IFM89_028519</name>
</gene>
<dbReference type="EMBL" id="JADFTS010000003">
    <property type="protein sequence ID" value="KAF9616053.1"/>
    <property type="molecule type" value="Genomic_DNA"/>
</dbReference>
<protein>
    <submittedName>
        <fullName evidence="2">Uncharacterized protein</fullName>
    </submittedName>
</protein>
<evidence type="ECO:0000313" key="2">
    <source>
        <dbReference type="EMBL" id="KAF9616053.1"/>
    </source>
</evidence>
<dbReference type="SUPFAM" id="SSF52058">
    <property type="entry name" value="L domain-like"/>
    <property type="match status" value="1"/>
</dbReference>
<feature type="transmembrane region" description="Helical" evidence="1">
    <location>
        <begin position="156"/>
        <end position="178"/>
    </location>
</feature>
<comment type="caution">
    <text evidence="2">The sequence shown here is derived from an EMBL/GenBank/DDBJ whole genome shotgun (WGS) entry which is preliminary data.</text>
</comment>
<sequence>MNNSFTGPIPEFNRLGALKALYLSDNAFSGGIKEDYFLKMESLKKLWMSDNKFTGPIPISLAKLTNLKELHLEGNQFSGPIPPLPALTSLNFSNNNLEGQIPTGLSKFNANSFLGNAGLCGKPLSVECKVVPPTAPPESAQLPEQAPPSLKDEASVTAAIVTLVLVILTLAVATIIVVKRRREFDVLGGDSFHEPIELHMPPPASTSKEVESATISNRGDLIVVNEERSFGLPDLMKAAAEVLGNGSLGSAYKAVMTNGVAVVVKRMRDMNKLGKDGFDMELRRYRGDYTTGTS</sequence>
<dbReference type="Proteomes" id="UP000631114">
    <property type="component" value="Unassembled WGS sequence"/>
</dbReference>
<keyword evidence="3" id="KW-1185">Reference proteome</keyword>
<dbReference type="PANTHER" id="PTHR48007">
    <property type="entry name" value="LEUCINE-RICH REPEAT RECEPTOR-LIKE PROTEIN KINASE PXC1"/>
    <property type="match status" value="1"/>
</dbReference>
<evidence type="ECO:0000313" key="3">
    <source>
        <dbReference type="Proteomes" id="UP000631114"/>
    </source>
</evidence>
<evidence type="ECO:0000256" key="1">
    <source>
        <dbReference type="SAM" id="Phobius"/>
    </source>
</evidence>
<accession>A0A835IGB5</accession>
<name>A0A835IGB5_9MAGN</name>
<dbReference type="InterPro" id="IPR001611">
    <property type="entry name" value="Leu-rich_rpt"/>
</dbReference>
<proteinExistence type="predicted"/>
<keyword evidence="1" id="KW-0812">Transmembrane</keyword>
<dbReference type="PANTHER" id="PTHR48007:SF29">
    <property type="entry name" value="POLLEN RECEPTOR-LIKE KINASE 3"/>
    <property type="match status" value="1"/>
</dbReference>
<dbReference type="OrthoDB" id="418615at2759"/>